<comment type="caution">
    <text evidence="1">The sequence shown here is derived from an EMBL/GenBank/DDBJ whole genome shotgun (WGS) entry which is preliminary data.</text>
</comment>
<accession>A0A835BQW2</accession>
<evidence type="ECO:0000313" key="1">
    <source>
        <dbReference type="EMBL" id="KAF8711181.1"/>
    </source>
</evidence>
<gene>
    <name evidence="1" type="ORF">HU200_029193</name>
</gene>
<keyword evidence="2" id="KW-1185">Reference proteome</keyword>
<sequence>MKAKKNQKMDPFLFAEVTHAQGWLVEGGDKEDNEPVCGLTRKLIEGACGVEEYGNLRTSARLAQMRDV</sequence>
<dbReference type="OrthoDB" id="694809at2759"/>
<organism evidence="1 2">
    <name type="scientific">Digitaria exilis</name>
    <dbReference type="NCBI Taxonomy" id="1010633"/>
    <lineage>
        <taxon>Eukaryota</taxon>
        <taxon>Viridiplantae</taxon>
        <taxon>Streptophyta</taxon>
        <taxon>Embryophyta</taxon>
        <taxon>Tracheophyta</taxon>
        <taxon>Spermatophyta</taxon>
        <taxon>Magnoliopsida</taxon>
        <taxon>Liliopsida</taxon>
        <taxon>Poales</taxon>
        <taxon>Poaceae</taxon>
        <taxon>PACMAD clade</taxon>
        <taxon>Panicoideae</taxon>
        <taxon>Panicodae</taxon>
        <taxon>Paniceae</taxon>
        <taxon>Anthephorinae</taxon>
        <taxon>Digitaria</taxon>
    </lineage>
</organism>
<dbReference type="EMBL" id="JACEFO010001753">
    <property type="protein sequence ID" value="KAF8711181.1"/>
    <property type="molecule type" value="Genomic_DNA"/>
</dbReference>
<name>A0A835BQW2_9POAL</name>
<dbReference type="Proteomes" id="UP000636709">
    <property type="component" value="Unassembled WGS sequence"/>
</dbReference>
<proteinExistence type="predicted"/>
<protein>
    <submittedName>
        <fullName evidence="1">Uncharacterized protein</fullName>
    </submittedName>
</protein>
<dbReference type="AlphaFoldDB" id="A0A835BQW2"/>
<reference evidence="1" key="1">
    <citation type="submission" date="2020-07" db="EMBL/GenBank/DDBJ databases">
        <title>Genome sequence and genetic diversity analysis of an under-domesticated orphan crop, white fonio (Digitaria exilis).</title>
        <authorList>
            <person name="Bennetzen J.L."/>
            <person name="Chen S."/>
            <person name="Ma X."/>
            <person name="Wang X."/>
            <person name="Yssel A.E.J."/>
            <person name="Chaluvadi S.R."/>
            <person name="Johnson M."/>
            <person name="Gangashetty P."/>
            <person name="Hamidou F."/>
            <person name="Sanogo M.D."/>
            <person name="Zwaenepoel A."/>
            <person name="Wallace J."/>
            <person name="Van De Peer Y."/>
            <person name="Van Deynze A."/>
        </authorList>
    </citation>
    <scope>NUCLEOTIDE SEQUENCE</scope>
    <source>
        <tissue evidence="1">Leaves</tissue>
    </source>
</reference>
<evidence type="ECO:0000313" key="2">
    <source>
        <dbReference type="Proteomes" id="UP000636709"/>
    </source>
</evidence>